<gene>
    <name evidence="6" type="ORF">HGB44_09185</name>
</gene>
<name>A0A7X6MAL0_9ACTN</name>
<keyword evidence="2" id="KW-0560">Oxidoreductase</keyword>
<comment type="similarity">
    <text evidence="1">Belongs to the NAD(P)-dependent epimerase/dehydratase family.</text>
</comment>
<accession>A0A7X6MAL0</accession>
<evidence type="ECO:0000259" key="5">
    <source>
        <dbReference type="Pfam" id="PF01370"/>
    </source>
</evidence>
<dbReference type="InterPro" id="IPR036291">
    <property type="entry name" value="NAD(P)-bd_dom_sf"/>
</dbReference>
<dbReference type="AlphaFoldDB" id="A0A7X6MAL0"/>
<dbReference type="PANTHER" id="PTHR43103">
    <property type="entry name" value="NUCLEOSIDE-DIPHOSPHATE-SUGAR EPIMERASE"/>
    <property type="match status" value="1"/>
</dbReference>
<dbReference type="Proteomes" id="UP000553209">
    <property type="component" value="Unassembled WGS sequence"/>
</dbReference>
<sequence length="317" mass="32530">MRVLVTGGSGRLGRSVVATLAARGHQVTSVDTAAADLPEGVDAVTADLLDPAALEAAFTRARPEAVVHLAGIAVPFARPDVETLQVNTGLAWAVLSAAVAHGAHSAVAASSPTVYGYNTPSWAPRYLPLDEAHPVTPWHAYGLSKAIIEDTVRALARTSATCVLSCVRPGYVVAPEEWEGAPTQLGHTMAERLADPALAATSLFNYVDARDAAELFALVVENPAKVSGGQVFNAMAPDPLSEVPVDALLPLHHPGTAPAAPALADGRAVFSSQAARTALGWAPSRTWRTQLRAGEGRSAASPDGSGAGGTGATSEHP</sequence>
<dbReference type="InterPro" id="IPR001509">
    <property type="entry name" value="Epimerase_deHydtase"/>
</dbReference>
<evidence type="ECO:0000256" key="3">
    <source>
        <dbReference type="ARBA" id="ARBA00023027"/>
    </source>
</evidence>
<dbReference type="RefSeq" id="WP_061081936.1">
    <property type="nucleotide sequence ID" value="NZ_JAAXPG010000007.1"/>
</dbReference>
<evidence type="ECO:0000313" key="6">
    <source>
        <dbReference type="EMBL" id="NKY97833.1"/>
    </source>
</evidence>
<proteinExistence type="inferred from homology"/>
<evidence type="ECO:0000313" key="7">
    <source>
        <dbReference type="Proteomes" id="UP000553209"/>
    </source>
</evidence>
<dbReference type="EMBL" id="JAAXPG010000007">
    <property type="protein sequence ID" value="NKY97833.1"/>
    <property type="molecule type" value="Genomic_DNA"/>
</dbReference>
<dbReference type="Gene3D" id="3.40.50.720">
    <property type="entry name" value="NAD(P)-binding Rossmann-like Domain"/>
    <property type="match status" value="1"/>
</dbReference>
<keyword evidence="3" id="KW-0520">NAD</keyword>
<comment type="caution">
    <text evidence="6">The sequence shown here is derived from an EMBL/GenBank/DDBJ whole genome shotgun (WGS) entry which is preliminary data.</text>
</comment>
<dbReference type="PANTHER" id="PTHR43103:SF5">
    <property type="entry name" value="4-EPIMERASE, PUTATIVE (AFU_ORTHOLOGUE AFUA_7G00360)-RELATED"/>
    <property type="match status" value="1"/>
</dbReference>
<dbReference type="SUPFAM" id="SSF51735">
    <property type="entry name" value="NAD(P)-binding Rossmann-fold domains"/>
    <property type="match status" value="1"/>
</dbReference>
<evidence type="ECO:0000256" key="4">
    <source>
        <dbReference type="SAM" id="MobiDB-lite"/>
    </source>
</evidence>
<dbReference type="Pfam" id="PF01370">
    <property type="entry name" value="Epimerase"/>
    <property type="match status" value="1"/>
</dbReference>
<feature type="region of interest" description="Disordered" evidence="4">
    <location>
        <begin position="281"/>
        <end position="317"/>
    </location>
</feature>
<evidence type="ECO:0000256" key="2">
    <source>
        <dbReference type="ARBA" id="ARBA00023002"/>
    </source>
</evidence>
<organism evidence="6 7">
    <name type="scientific">Nocardiopsis alborubida</name>
    <dbReference type="NCBI Taxonomy" id="146802"/>
    <lineage>
        <taxon>Bacteria</taxon>
        <taxon>Bacillati</taxon>
        <taxon>Actinomycetota</taxon>
        <taxon>Actinomycetes</taxon>
        <taxon>Streptosporangiales</taxon>
        <taxon>Nocardiopsidaceae</taxon>
        <taxon>Nocardiopsis</taxon>
    </lineage>
</organism>
<dbReference type="GO" id="GO:0016491">
    <property type="term" value="F:oxidoreductase activity"/>
    <property type="evidence" value="ECO:0007669"/>
    <property type="project" value="UniProtKB-KW"/>
</dbReference>
<protein>
    <submittedName>
        <fullName evidence="6">NAD(P)-dependent oxidoreductase</fullName>
    </submittedName>
</protein>
<feature type="domain" description="NAD-dependent epimerase/dehydratase" evidence="5">
    <location>
        <begin position="3"/>
        <end position="233"/>
    </location>
</feature>
<evidence type="ECO:0000256" key="1">
    <source>
        <dbReference type="ARBA" id="ARBA00007637"/>
    </source>
</evidence>
<keyword evidence="7" id="KW-1185">Reference proteome</keyword>
<reference evidence="6 7" key="1">
    <citation type="submission" date="2020-04" db="EMBL/GenBank/DDBJ databases">
        <title>MicrobeNet Type strains.</title>
        <authorList>
            <person name="Nicholson A.C."/>
        </authorList>
    </citation>
    <scope>NUCLEOTIDE SEQUENCE [LARGE SCALE GENOMIC DNA]</scope>
    <source>
        <strain evidence="6 7">ATCC 23612</strain>
    </source>
</reference>